<evidence type="ECO:0000313" key="1">
    <source>
        <dbReference type="EMBL" id="KAJ1185247.1"/>
    </source>
</evidence>
<accession>A0AAV7U8K9</accession>
<keyword evidence="2" id="KW-1185">Reference proteome</keyword>
<protein>
    <submittedName>
        <fullName evidence="1">Uncharacterized protein</fullName>
    </submittedName>
</protein>
<dbReference type="Proteomes" id="UP001066276">
    <property type="component" value="Chromosome 3_1"/>
</dbReference>
<dbReference type="AlphaFoldDB" id="A0AAV7U8K9"/>
<sequence length="142" mass="15629">MAPLKINSRFRGTYTVHLIPRGTTPKTRPLGSSRQTTERPCAQLARLRDMTAAPLCLPPAHSAIHLHHQQGAARLEDATMSYRTALVTVLHMASGQEEVPTTPRAAFPCVQFSGPRQRFPALGGPKHLHVTSATIDFVWLMD</sequence>
<proteinExistence type="predicted"/>
<reference evidence="1" key="1">
    <citation type="journal article" date="2022" name="bioRxiv">
        <title>Sequencing and chromosome-scale assembly of the giantPleurodeles waltlgenome.</title>
        <authorList>
            <person name="Brown T."/>
            <person name="Elewa A."/>
            <person name="Iarovenko S."/>
            <person name="Subramanian E."/>
            <person name="Araus A.J."/>
            <person name="Petzold A."/>
            <person name="Susuki M."/>
            <person name="Suzuki K.-i.T."/>
            <person name="Hayashi T."/>
            <person name="Toyoda A."/>
            <person name="Oliveira C."/>
            <person name="Osipova E."/>
            <person name="Leigh N.D."/>
            <person name="Simon A."/>
            <person name="Yun M.H."/>
        </authorList>
    </citation>
    <scope>NUCLEOTIDE SEQUENCE</scope>
    <source>
        <strain evidence="1">20211129_DDA</strain>
        <tissue evidence="1">Liver</tissue>
    </source>
</reference>
<gene>
    <name evidence="1" type="ORF">NDU88_002041</name>
</gene>
<evidence type="ECO:0000313" key="2">
    <source>
        <dbReference type="Proteomes" id="UP001066276"/>
    </source>
</evidence>
<dbReference type="EMBL" id="JANPWB010000005">
    <property type="protein sequence ID" value="KAJ1185247.1"/>
    <property type="molecule type" value="Genomic_DNA"/>
</dbReference>
<comment type="caution">
    <text evidence="1">The sequence shown here is derived from an EMBL/GenBank/DDBJ whole genome shotgun (WGS) entry which is preliminary data.</text>
</comment>
<organism evidence="1 2">
    <name type="scientific">Pleurodeles waltl</name>
    <name type="common">Iberian ribbed newt</name>
    <dbReference type="NCBI Taxonomy" id="8319"/>
    <lineage>
        <taxon>Eukaryota</taxon>
        <taxon>Metazoa</taxon>
        <taxon>Chordata</taxon>
        <taxon>Craniata</taxon>
        <taxon>Vertebrata</taxon>
        <taxon>Euteleostomi</taxon>
        <taxon>Amphibia</taxon>
        <taxon>Batrachia</taxon>
        <taxon>Caudata</taxon>
        <taxon>Salamandroidea</taxon>
        <taxon>Salamandridae</taxon>
        <taxon>Pleurodelinae</taxon>
        <taxon>Pleurodeles</taxon>
    </lineage>
</organism>
<name>A0AAV7U8K9_PLEWA</name>